<dbReference type="AlphaFoldDB" id="A0A1S1HUE9"/>
<keyword evidence="3" id="KW-0678">Repressor</keyword>
<evidence type="ECO:0000256" key="4">
    <source>
        <dbReference type="ARBA" id="ARBA00022795"/>
    </source>
</evidence>
<dbReference type="NCBIfam" id="TIGR03824">
    <property type="entry name" value="FlgM_jcvi"/>
    <property type="match status" value="1"/>
</dbReference>
<dbReference type="EMBL" id="LVIE01000079">
    <property type="protein sequence ID" value="OHT25041.1"/>
    <property type="molecule type" value="Genomic_DNA"/>
</dbReference>
<dbReference type="InterPro" id="IPR035890">
    <property type="entry name" value="Anti-sigma-28_factor_FlgM_sf"/>
</dbReference>
<reference evidence="11" key="2">
    <citation type="submission" date="2024-02" db="EMBL/GenBank/DDBJ databases">
        <authorList>
            <consortium name="Clinical and Environmental Microbiology Branch: Whole genome sequencing antimicrobial resistance pathogens in the healthcare setting"/>
        </authorList>
    </citation>
    <scope>NUCLEOTIDE SEQUENCE</scope>
    <source>
        <strain evidence="11">2021GO-0154</strain>
    </source>
</reference>
<feature type="region of interest" description="Disordered" evidence="9">
    <location>
        <begin position="1"/>
        <end position="38"/>
    </location>
</feature>
<feature type="domain" description="Anti-sigma-28 factor FlgM C-terminal" evidence="10">
    <location>
        <begin position="51"/>
        <end position="89"/>
    </location>
</feature>
<evidence type="ECO:0000259" key="10">
    <source>
        <dbReference type="Pfam" id="PF04316"/>
    </source>
</evidence>
<evidence type="ECO:0000256" key="5">
    <source>
        <dbReference type="ARBA" id="ARBA00023015"/>
    </source>
</evidence>
<evidence type="ECO:0000256" key="3">
    <source>
        <dbReference type="ARBA" id="ARBA00022491"/>
    </source>
</evidence>
<evidence type="ECO:0000256" key="7">
    <source>
        <dbReference type="ARBA" id="ARBA00024739"/>
    </source>
</evidence>
<dbReference type="Pfam" id="PF04316">
    <property type="entry name" value="FlgM"/>
    <property type="match status" value="1"/>
</dbReference>
<evidence type="ECO:0000256" key="8">
    <source>
        <dbReference type="ARBA" id="ARBA00030117"/>
    </source>
</evidence>
<dbReference type="GO" id="GO:0045892">
    <property type="term" value="P:negative regulation of DNA-templated transcription"/>
    <property type="evidence" value="ECO:0007669"/>
    <property type="project" value="InterPro"/>
</dbReference>
<comment type="caution">
    <text evidence="12">The sequence shown here is derived from an EMBL/GenBank/DDBJ whole genome shotgun (WGS) entry which is preliminary data.</text>
</comment>
<dbReference type="InterPro" id="IPR031316">
    <property type="entry name" value="FlgM_C"/>
</dbReference>
<comment type="similarity">
    <text evidence="1">Belongs to the FlgM family.</text>
</comment>
<organism evidence="12 13">
    <name type="scientific">Providencia stuartii</name>
    <dbReference type="NCBI Taxonomy" id="588"/>
    <lineage>
        <taxon>Bacteria</taxon>
        <taxon>Pseudomonadati</taxon>
        <taxon>Pseudomonadota</taxon>
        <taxon>Gammaproteobacteria</taxon>
        <taxon>Enterobacterales</taxon>
        <taxon>Morganellaceae</taxon>
        <taxon>Providencia</taxon>
    </lineage>
</organism>
<evidence type="ECO:0000313" key="11">
    <source>
        <dbReference type="EMBL" id="EMJ5132929.1"/>
    </source>
</evidence>
<keyword evidence="4" id="KW-1005">Bacterial flagellum biogenesis</keyword>
<comment type="function">
    <text evidence="7">Responsible for the coupling of flagellin expression to flagellar assembly by preventing expression of the flagellin genes when a component of the middle class of proteins is defective. It negatively regulates flagellar genes by inhibiting the activity of FliA by directly binding to FliA.</text>
</comment>
<evidence type="ECO:0000313" key="12">
    <source>
        <dbReference type="EMBL" id="OHT25041.1"/>
    </source>
</evidence>
<reference evidence="12 13" key="1">
    <citation type="submission" date="2016-03" db="EMBL/GenBank/DDBJ databases">
        <title>Genome sequence of Providencia stuartii strain, isolated from the salivary glands of larval Lucilia sericata.</title>
        <authorList>
            <person name="Yuan Y."/>
            <person name="Zhang Y."/>
            <person name="Fu S."/>
            <person name="Crippen T.L."/>
            <person name="Visi D."/>
            <person name="Benbow M.E."/>
            <person name="Allen M."/>
            <person name="Tomberlin J.K."/>
            <person name="Sze S.-H."/>
            <person name="Tarone A.M."/>
        </authorList>
    </citation>
    <scope>NUCLEOTIDE SEQUENCE [LARGE SCALE GENOMIC DNA]</scope>
    <source>
        <strain evidence="12 13">Crippen</strain>
    </source>
</reference>
<dbReference type="GO" id="GO:0044781">
    <property type="term" value="P:bacterial-type flagellum organization"/>
    <property type="evidence" value="ECO:0007669"/>
    <property type="project" value="UniProtKB-KW"/>
</dbReference>
<evidence type="ECO:0000256" key="9">
    <source>
        <dbReference type="SAM" id="MobiDB-lite"/>
    </source>
</evidence>
<evidence type="ECO:0000256" key="6">
    <source>
        <dbReference type="ARBA" id="ARBA00023163"/>
    </source>
</evidence>
<gene>
    <name evidence="11" type="primary">flgM</name>
    <name evidence="12" type="ORF">A3Q29_15795</name>
    <name evidence="11" type="ORF">RG298_000600</name>
</gene>
<dbReference type="RefSeq" id="WP_070926040.1">
    <property type="nucleotide sequence ID" value="NZ_CANMXG010000002.1"/>
</dbReference>
<keyword evidence="5" id="KW-0805">Transcription regulation</keyword>
<feature type="compositionally biased region" description="Basic and acidic residues" evidence="9">
    <location>
        <begin position="27"/>
        <end position="38"/>
    </location>
</feature>
<evidence type="ECO:0000256" key="1">
    <source>
        <dbReference type="ARBA" id="ARBA00005322"/>
    </source>
</evidence>
<dbReference type="OrthoDB" id="7062942at2"/>
<name>A0A1S1HUE9_PROST</name>
<keyword evidence="6" id="KW-0804">Transcription</keyword>
<evidence type="ECO:0000313" key="13">
    <source>
        <dbReference type="Proteomes" id="UP000179588"/>
    </source>
</evidence>
<proteinExistence type="inferred from homology"/>
<dbReference type="SUPFAM" id="SSF101498">
    <property type="entry name" value="Anti-sigma factor FlgM"/>
    <property type="match status" value="1"/>
</dbReference>
<keyword evidence="12" id="KW-0966">Cell projection</keyword>
<sequence>MAIEQTPAISALTQVTTRDPQDATTTLRDKKVSTTESVKESVFSPSELQKKLLQPQASDINSEKVEKIKQAIKDGTLKMDAGKVADGILRDAHESMLSMKNEAR</sequence>
<evidence type="ECO:0000256" key="2">
    <source>
        <dbReference type="ARBA" id="ARBA00017823"/>
    </source>
</evidence>
<dbReference type="InterPro" id="IPR007412">
    <property type="entry name" value="FlgM"/>
</dbReference>
<keyword evidence="12" id="KW-0282">Flagellum</keyword>
<protein>
    <recommendedName>
        <fullName evidence="2">Negative regulator of flagellin synthesis</fullName>
    </recommendedName>
    <alternativeName>
        <fullName evidence="8">Anti-sigma-28 factor</fullName>
    </alternativeName>
</protein>
<dbReference type="EMBL" id="ABMABF030000002">
    <property type="protein sequence ID" value="EMJ5132929.1"/>
    <property type="molecule type" value="Genomic_DNA"/>
</dbReference>
<keyword evidence="13" id="KW-1185">Reference proteome</keyword>
<dbReference type="GeneID" id="92279620"/>
<keyword evidence="12" id="KW-0969">Cilium</keyword>
<dbReference type="Proteomes" id="UP000179588">
    <property type="component" value="Unassembled WGS sequence"/>
</dbReference>
<accession>A0A1S1HUE9</accession>
<feature type="compositionally biased region" description="Polar residues" evidence="9">
    <location>
        <begin position="7"/>
        <end position="26"/>
    </location>
</feature>